<feature type="compositionally biased region" description="Polar residues" evidence="1">
    <location>
        <begin position="165"/>
        <end position="174"/>
    </location>
</feature>
<feature type="region of interest" description="Disordered" evidence="1">
    <location>
        <begin position="387"/>
        <end position="406"/>
    </location>
</feature>
<feature type="region of interest" description="Disordered" evidence="1">
    <location>
        <begin position="147"/>
        <end position="174"/>
    </location>
</feature>
<dbReference type="AlphaFoldDB" id="A0A8H7W7I5"/>
<comment type="caution">
    <text evidence="2">The sequence shown here is derived from an EMBL/GenBank/DDBJ whole genome shotgun (WGS) entry which is preliminary data.</text>
</comment>
<sequence>MKNNNPVPRPQPDPPEAVRRNRELDFSACFPVRRNSTESDAVSPKFGPSRAPSYRKSPKTKSQKSECSSLGPRTKRNSISSAQSMITNNQSIPDWNEKSIGLTTPSSAGCLSNHSMDPPRSPRAGCEWVWFPEGYWAEREIRLPRKAASRQKWWNRSPERKSRSSTKTESNLKTMPTTDLPIINIGSLRLRKSSTTKQVDISASTSRKSSSGIRIQSINNQTEIQSKKRVPAYCATIPPKEHLGLYCRAKRTVRSRFMQKSTTVDDSAVLNVKRLTSQTTMLLQGTSQYLDRAELERSQTSAAGLPPEVPRTPRSSSIRSIRRIGLAPWHRRSSQESILSASSSVFKLLLGKPPAATPNPDYQYEGTDGRTYLKVVIASPDPIEPTFLPSEAKRVNTPPMFPGTPDIQPRGFFFDLNTRQEDSMSPVSITAAKIRSNGTSPSIEWWEADTQHASTGSKSARLLTMDTPTNQSPRTPFELNLPENLSNSPLCPKNHVHESGGIGICPYHGRRRSNHLVNVNVNRNRPE</sequence>
<dbReference type="EMBL" id="JAFJYH010000232">
    <property type="protein sequence ID" value="KAG4415183.1"/>
    <property type="molecule type" value="Genomic_DNA"/>
</dbReference>
<evidence type="ECO:0000256" key="1">
    <source>
        <dbReference type="SAM" id="MobiDB-lite"/>
    </source>
</evidence>
<feature type="compositionally biased region" description="Basic and acidic residues" evidence="1">
    <location>
        <begin position="16"/>
        <end position="25"/>
    </location>
</feature>
<keyword evidence="3" id="KW-1185">Reference proteome</keyword>
<proteinExistence type="predicted"/>
<gene>
    <name evidence="2" type="ORF">IFR04_011681</name>
</gene>
<reference evidence="2" key="1">
    <citation type="submission" date="2021-02" db="EMBL/GenBank/DDBJ databases">
        <title>Genome sequence Cadophora malorum strain M34.</title>
        <authorList>
            <person name="Stefanovic E."/>
            <person name="Vu D."/>
            <person name="Scully C."/>
            <person name="Dijksterhuis J."/>
            <person name="Roader J."/>
            <person name="Houbraken J."/>
        </authorList>
    </citation>
    <scope>NUCLEOTIDE SEQUENCE</scope>
    <source>
        <strain evidence="2">M34</strain>
    </source>
</reference>
<feature type="region of interest" description="Disordered" evidence="1">
    <location>
        <begin position="1"/>
        <end position="82"/>
    </location>
</feature>
<protein>
    <submittedName>
        <fullName evidence="2">Uncharacterized protein</fullName>
    </submittedName>
</protein>
<name>A0A8H7W7I5_9HELO</name>
<evidence type="ECO:0000313" key="3">
    <source>
        <dbReference type="Proteomes" id="UP000664132"/>
    </source>
</evidence>
<evidence type="ECO:0000313" key="2">
    <source>
        <dbReference type="EMBL" id="KAG4415183.1"/>
    </source>
</evidence>
<organism evidence="2 3">
    <name type="scientific">Cadophora malorum</name>
    <dbReference type="NCBI Taxonomy" id="108018"/>
    <lineage>
        <taxon>Eukaryota</taxon>
        <taxon>Fungi</taxon>
        <taxon>Dikarya</taxon>
        <taxon>Ascomycota</taxon>
        <taxon>Pezizomycotina</taxon>
        <taxon>Leotiomycetes</taxon>
        <taxon>Helotiales</taxon>
        <taxon>Ploettnerulaceae</taxon>
        <taxon>Cadophora</taxon>
    </lineage>
</organism>
<accession>A0A8H7W7I5</accession>
<dbReference type="Proteomes" id="UP000664132">
    <property type="component" value="Unassembled WGS sequence"/>
</dbReference>
<dbReference type="OrthoDB" id="2186602at2759"/>
<feature type="region of interest" description="Disordered" evidence="1">
    <location>
        <begin position="297"/>
        <end position="317"/>
    </location>
</feature>